<sequence>MIQEEHFEASMVELTKFNTIIICIYRTPNSNINTFIEILDTIINNIISKRKSIIIVGDFNIDFLGSNVNPQLQTMLNSYGLQAIVDVPTRIGFRSQTAIDQIILNKYLWDYNFKVIATGFSDHFAQILQVQMQHINKRRQAAVKEEFRTVRPCTEENVQYLNYLLEEESWEPVFRQTSVNDAYNEFLGTFQYYYNIAMPKKRVKTNQLGNKWVTSGIRVSSTRLRFLNRLMKERNMSEEFKQYYYRYKKIYNRVISEAKKLSNNIRINTAGNKSKAMWDLIKQELGKHKKETRNIEINVNGTNTQDPKVIANVFNDYYTSIAHDILNRNPLQKNIEVNVNAKKYNSGSTFLNPTTEVEVAGIIKKFNNKKSTGVDEISDYIIKKCYPKITHALTYIINLSFSTGYFPDQLKIAKVKPLYQKGLDTEVVNYRPISLICFLKNN</sequence>
<evidence type="ECO:0000313" key="3">
    <source>
        <dbReference type="Proteomes" id="UP000235965"/>
    </source>
</evidence>
<evidence type="ECO:0000259" key="1">
    <source>
        <dbReference type="Pfam" id="PF14529"/>
    </source>
</evidence>
<accession>A0A2J7PZY3</accession>
<name>A0A2J7PZY3_9NEOP</name>
<dbReference type="InParanoid" id="A0A2J7PZY3"/>
<dbReference type="Gene3D" id="3.60.10.10">
    <property type="entry name" value="Endonuclease/exonuclease/phosphatase"/>
    <property type="match status" value="1"/>
</dbReference>
<reference evidence="2 3" key="1">
    <citation type="submission" date="2017-12" db="EMBL/GenBank/DDBJ databases">
        <title>Hemimetabolous genomes reveal molecular basis of termite eusociality.</title>
        <authorList>
            <person name="Harrison M.C."/>
            <person name="Jongepier E."/>
            <person name="Robertson H.M."/>
            <person name="Arning N."/>
            <person name="Bitard-Feildel T."/>
            <person name="Chao H."/>
            <person name="Childers C.P."/>
            <person name="Dinh H."/>
            <person name="Doddapaneni H."/>
            <person name="Dugan S."/>
            <person name="Gowin J."/>
            <person name="Greiner C."/>
            <person name="Han Y."/>
            <person name="Hu H."/>
            <person name="Hughes D.S.T."/>
            <person name="Huylmans A.-K."/>
            <person name="Kemena C."/>
            <person name="Kremer L.P.M."/>
            <person name="Lee S.L."/>
            <person name="Lopez-Ezquerra A."/>
            <person name="Mallet L."/>
            <person name="Monroy-Kuhn J.M."/>
            <person name="Moser A."/>
            <person name="Murali S.C."/>
            <person name="Muzny D.M."/>
            <person name="Otani S."/>
            <person name="Piulachs M.-D."/>
            <person name="Poelchau M."/>
            <person name="Qu J."/>
            <person name="Schaub F."/>
            <person name="Wada-Katsumata A."/>
            <person name="Worley K.C."/>
            <person name="Xie Q."/>
            <person name="Ylla G."/>
            <person name="Poulsen M."/>
            <person name="Gibbs R.A."/>
            <person name="Schal C."/>
            <person name="Richards S."/>
            <person name="Belles X."/>
            <person name="Korb J."/>
            <person name="Bornberg-Bauer E."/>
        </authorList>
    </citation>
    <scope>NUCLEOTIDE SEQUENCE [LARGE SCALE GENOMIC DNA]</scope>
    <source>
        <tissue evidence="2">Whole body</tissue>
    </source>
</reference>
<dbReference type="GO" id="GO:0003824">
    <property type="term" value="F:catalytic activity"/>
    <property type="evidence" value="ECO:0007669"/>
    <property type="project" value="InterPro"/>
</dbReference>
<dbReference type="PANTHER" id="PTHR47510">
    <property type="entry name" value="REVERSE TRANSCRIPTASE DOMAIN-CONTAINING PROTEIN"/>
    <property type="match status" value="1"/>
</dbReference>
<dbReference type="PANTHER" id="PTHR47510:SF3">
    <property type="entry name" value="ENDO_EXONUCLEASE_PHOSPHATASE DOMAIN-CONTAINING PROTEIN"/>
    <property type="match status" value="1"/>
</dbReference>
<proteinExistence type="predicted"/>
<dbReference type="AlphaFoldDB" id="A0A2J7PZY3"/>
<dbReference type="SUPFAM" id="SSF56219">
    <property type="entry name" value="DNase I-like"/>
    <property type="match status" value="1"/>
</dbReference>
<dbReference type="EMBL" id="NEVH01020330">
    <property type="protein sequence ID" value="PNF21890.1"/>
    <property type="molecule type" value="Genomic_DNA"/>
</dbReference>
<evidence type="ECO:0000313" key="2">
    <source>
        <dbReference type="EMBL" id="PNF21890.1"/>
    </source>
</evidence>
<gene>
    <name evidence="2" type="ORF">B7P43_G04390</name>
</gene>
<protein>
    <recommendedName>
        <fullName evidence="1">Endonuclease/exonuclease/phosphatase domain-containing protein</fullName>
    </recommendedName>
</protein>
<dbReference type="Pfam" id="PF14529">
    <property type="entry name" value="Exo_endo_phos_2"/>
    <property type="match status" value="1"/>
</dbReference>
<dbReference type="InterPro" id="IPR036691">
    <property type="entry name" value="Endo/exonu/phosph_ase_sf"/>
</dbReference>
<feature type="domain" description="Endonuclease/exonuclease/phosphatase" evidence="1">
    <location>
        <begin position="20"/>
        <end position="125"/>
    </location>
</feature>
<keyword evidence="3" id="KW-1185">Reference proteome</keyword>
<comment type="caution">
    <text evidence="2">The sequence shown here is derived from an EMBL/GenBank/DDBJ whole genome shotgun (WGS) entry which is preliminary data.</text>
</comment>
<dbReference type="OrthoDB" id="445826at2759"/>
<dbReference type="Proteomes" id="UP000235965">
    <property type="component" value="Unassembled WGS sequence"/>
</dbReference>
<organism evidence="2 3">
    <name type="scientific">Cryptotermes secundus</name>
    <dbReference type="NCBI Taxonomy" id="105785"/>
    <lineage>
        <taxon>Eukaryota</taxon>
        <taxon>Metazoa</taxon>
        <taxon>Ecdysozoa</taxon>
        <taxon>Arthropoda</taxon>
        <taxon>Hexapoda</taxon>
        <taxon>Insecta</taxon>
        <taxon>Pterygota</taxon>
        <taxon>Neoptera</taxon>
        <taxon>Polyneoptera</taxon>
        <taxon>Dictyoptera</taxon>
        <taxon>Blattodea</taxon>
        <taxon>Blattoidea</taxon>
        <taxon>Termitoidae</taxon>
        <taxon>Kalotermitidae</taxon>
        <taxon>Cryptotermitinae</taxon>
        <taxon>Cryptotermes</taxon>
    </lineage>
</organism>
<dbReference type="InterPro" id="IPR005135">
    <property type="entry name" value="Endo/exonuclease/phosphatase"/>
</dbReference>